<name>A0A3P8J846_9TREM</name>
<organism evidence="1 2">
    <name type="scientific">Schistosoma mattheei</name>
    <dbReference type="NCBI Taxonomy" id="31246"/>
    <lineage>
        <taxon>Eukaryota</taxon>
        <taxon>Metazoa</taxon>
        <taxon>Spiralia</taxon>
        <taxon>Lophotrochozoa</taxon>
        <taxon>Platyhelminthes</taxon>
        <taxon>Trematoda</taxon>
        <taxon>Digenea</taxon>
        <taxon>Strigeidida</taxon>
        <taxon>Schistosomatoidea</taxon>
        <taxon>Schistosomatidae</taxon>
        <taxon>Schistosoma</taxon>
    </lineage>
</organism>
<dbReference type="AlphaFoldDB" id="A0A3P8J846"/>
<gene>
    <name evidence="1" type="ORF">SMTD_LOCUS13994</name>
</gene>
<proteinExistence type="predicted"/>
<sequence length="39" mass="4135">MTCLIEYNTHITFSLNSLSNSSGVFSLKINAEPPSSSSG</sequence>
<reference evidence="1 2" key="1">
    <citation type="submission" date="2018-11" db="EMBL/GenBank/DDBJ databases">
        <authorList>
            <consortium name="Pathogen Informatics"/>
        </authorList>
    </citation>
    <scope>NUCLEOTIDE SEQUENCE [LARGE SCALE GENOMIC DNA]</scope>
    <source>
        <strain>Denwood</strain>
        <strain evidence="2">Zambia</strain>
    </source>
</reference>
<accession>A0A3P8J846</accession>
<evidence type="ECO:0000313" key="1">
    <source>
        <dbReference type="EMBL" id="VDP64749.1"/>
    </source>
</evidence>
<keyword evidence="2" id="KW-1185">Reference proteome</keyword>
<evidence type="ECO:0000313" key="2">
    <source>
        <dbReference type="Proteomes" id="UP000269396"/>
    </source>
</evidence>
<dbReference type="Proteomes" id="UP000269396">
    <property type="component" value="Unassembled WGS sequence"/>
</dbReference>
<dbReference type="EMBL" id="UZAL01034137">
    <property type="protein sequence ID" value="VDP64749.1"/>
    <property type="molecule type" value="Genomic_DNA"/>
</dbReference>
<protein>
    <submittedName>
        <fullName evidence="1">Uncharacterized protein</fullName>
    </submittedName>
</protein>